<evidence type="ECO:0000256" key="3">
    <source>
        <dbReference type="ARBA" id="ARBA00022576"/>
    </source>
</evidence>
<evidence type="ECO:0000256" key="4">
    <source>
        <dbReference type="ARBA" id="ARBA00022679"/>
    </source>
</evidence>
<dbReference type="NCBIfam" id="NF010093">
    <property type="entry name" value="PRK13579.1"/>
    <property type="match status" value="1"/>
</dbReference>
<reference evidence="10 11" key="1">
    <citation type="journal article" date="2015" name="Appl. Microbiol. Biotechnol.">
        <title>The consequence of an additional NADH dehydrogenase paralog on the growth of Gluconobacter oxydans DSM3504.</title>
        <authorList>
            <person name="Kostner D."/>
            <person name="Luchterhand B."/>
            <person name="Junker A."/>
            <person name="Volland S."/>
            <person name="Daniel R."/>
            <person name="Buchs J."/>
            <person name="Liebl W."/>
            <person name="Ehrenreich A."/>
        </authorList>
    </citation>
    <scope>NUCLEOTIDE SEQUENCE [LARGE SCALE GENOMIC DNA]</scope>
    <source>
        <strain evidence="10">DSM 3504</strain>
    </source>
</reference>
<evidence type="ECO:0000259" key="8">
    <source>
        <dbReference type="Pfam" id="PF01571"/>
    </source>
</evidence>
<dbReference type="SUPFAM" id="SSF101790">
    <property type="entry name" value="Aminomethyltransferase beta-barrel domain"/>
    <property type="match status" value="1"/>
</dbReference>
<evidence type="ECO:0000256" key="6">
    <source>
        <dbReference type="ARBA" id="ARBA00047665"/>
    </source>
</evidence>
<dbReference type="GO" id="GO:0006546">
    <property type="term" value="P:glycine catabolic process"/>
    <property type="evidence" value="ECO:0007669"/>
    <property type="project" value="InterPro"/>
</dbReference>
<dbReference type="KEGG" id="goy:GLS_c11640"/>
<dbReference type="Gene3D" id="4.10.1250.10">
    <property type="entry name" value="Aminomethyltransferase fragment"/>
    <property type="match status" value="1"/>
</dbReference>
<dbReference type="GO" id="GO:0005960">
    <property type="term" value="C:glycine cleavage complex"/>
    <property type="evidence" value="ECO:0007669"/>
    <property type="project" value="InterPro"/>
</dbReference>
<feature type="domain" description="Aminomethyltransferase C-terminal" evidence="9">
    <location>
        <begin position="297"/>
        <end position="377"/>
    </location>
</feature>
<evidence type="ECO:0000256" key="2">
    <source>
        <dbReference type="ARBA" id="ARBA00012616"/>
    </source>
</evidence>
<evidence type="ECO:0000313" key="10">
    <source>
        <dbReference type="EMBL" id="AHK71069.1"/>
    </source>
</evidence>
<dbReference type="Proteomes" id="UP000031656">
    <property type="component" value="Chromosome"/>
</dbReference>
<dbReference type="Gene3D" id="3.30.1360.120">
    <property type="entry name" value="Probable tRNA modification gtpase trme, domain 1"/>
    <property type="match status" value="1"/>
</dbReference>
<evidence type="ECO:0000256" key="7">
    <source>
        <dbReference type="PIRSR" id="PIRSR006487-1"/>
    </source>
</evidence>
<dbReference type="Pfam" id="PF08669">
    <property type="entry name" value="GCV_T_C"/>
    <property type="match status" value="1"/>
</dbReference>
<dbReference type="Pfam" id="PF01571">
    <property type="entry name" value="GCV_T"/>
    <property type="match status" value="1"/>
</dbReference>
<evidence type="ECO:0000256" key="1">
    <source>
        <dbReference type="ARBA" id="ARBA00008609"/>
    </source>
</evidence>
<dbReference type="Gene3D" id="2.40.30.110">
    <property type="entry name" value="Aminomethyltransferase beta-barrel domains"/>
    <property type="match status" value="1"/>
</dbReference>
<dbReference type="EMBL" id="CP004373">
    <property type="protein sequence ID" value="AHK71069.1"/>
    <property type="molecule type" value="Genomic_DNA"/>
</dbReference>
<dbReference type="InterPro" id="IPR029043">
    <property type="entry name" value="GcvT/YgfZ_C"/>
</dbReference>
<dbReference type="EC" id="2.1.2.10" evidence="2"/>
<dbReference type="InterPro" id="IPR028896">
    <property type="entry name" value="GcvT/YgfZ/DmdA"/>
</dbReference>
<dbReference type="Gene3D" id="3.30.70.1400">
    <property type="entry name" value="Aminomethyltransferase beta-barrel domains"/>
    <property type="match status" value="1"/>
</dbReference>
<evidence type="ECO:0000256" key="5">
    <source>
        <dbReference type="ARBA" id="ARBA00031395"/>
    </source>
</evidence>
<dbReference type="GO" id="GO:0004047">
    <property type="term" value="F:aminomethyltransferase activity"/>
    <property type="evidence" value="ECO:0007669"/>
    <property type="project" value="UniProtKB-EC"/>
</dbReference>
<keyword evidence="3" id="KW-0032">Aminotransferase</keyword>
<accession>A0A067Z458</accession>
<dbReference type="HOGENOM" id="CLU_007884_10_0_5"/>
<dbReference type="PANTHER" id="PTHR43757">
    <property type="entry name" value="AMINOMETHYLTRANSFERASE"/>
    <property type="match status" value="1"/>
</dbReference>
<feature type="domain" description="GCVT N-terminal" evidence="8">
    <location>
        <begin position="16"/>
        <end position="269"/>
    </location>
</feature>
<evidence type="ECO:0000313" key="11">
    <source>
        <dbReference type="Proteomes" id="UP000031656"/>
    </source>
</evidence>
<organism evidence="10 11">
    <name type="scientific">Gluconobacter oxydans DSM 3504</name>
    <dbReference type="NCBI Taxonomy" id="1288313"/>
    <lineage>
        <taxon>Bacteria</taxon>
        <taxon>Pseudomonadati</taxon>
        <taxon>Pseudomonadota</taxon>
        <taxon>Alphaproteobacteria</taxon>
        <taxon>Acetobacterales</taxon>
        <taxon>Acetobacteraceae</taxon>
        <taxon>Gluconobacter</taxon>
    </lineage>
</organism>
<protein>
    <recommendedName>
        <fullName evidence="2">aminomethyltransferase</fullName>
        <ecNumber evidence="2">2.1.2.10</ecNumber>
    </recommendedName>
    <alternativeName>
        <fullName evidence="5">Glycine cleavage system T protein</fullName>
    </alternativeName>
</protein>
<dbReference type="PANTHER" id="PTHR43757:SF2">
    <property type="entry name" value="AMINOMETHYLTRANSFERASE, MITOCHONDRIAL"/>
    <property type="match status" value="1"/>
</dbReference>
<comment type="similarity">
    <text evidence="1">Belongs to the GcvT family.</text>
</comment>
<comment type="catalytic activity">
    <reaction evidence="6">
        <text>N(6)-[(R)-S(8)-aminomethyldihydrolipoyl]-L-lysyl-[protein] + (6S)-5,6,7,8-tetrahydrofolate = N(6)-[(R)-dihydrolipoyl]-L-lysyl-[protein] + (6R)-5,10-methylene-5,6,7,8-tetrahydrofolate + NH4(+)</text>
        <dbReference type="Rhea" id="RHEA:16945"/>
        <dbReference type="Rhea" id="RHEA-COMP:10475"/>
        <dbReference type="Rhea" id="RHEA-COMP:10492"/>
        <dbReference type="ChEBI" id="CHEBI:15636"/>
        <dbReference type="ChEBI" id="CHEBI:28938"/>
        <dbReference type="ChEBI" id="CHEBI:57453"/>
        <dbReference type="ChEBI" id="CHEBI:83100"/>
        <dbReference type="ChEBI" id="CHEBI:83143"/>
        <dbReference type="EC" id="2.1.2.10"/>
    </reaction>
</comment>
<feature type="binding site" evidence="7">
    <location>
        <position position="207"/>
    </location>
    <ligand>
        <name>substrate</name>
    </ligand>
</feature>
<dbReference type="NCBIfam" id="TIGR00528">
    <property type="entry name" value="gcvT"/>
    <property type="match status" value="1"/>
</dbReference>
<dbReference type="InterPro" id="IPR006223">
    <property type="entry name" value="GcvT"/>
</dbReference>
<dbReference type="InterPro" id="IPR006222">
    <property type="entry name" value="GCVT_N"/>
</dbReference>
<evidence type="ECO:0000259" key="9">
    <source>
        <dbReference type="Pfam" id="PF08669"/>
    </source>
</evidence>
<sequence>MDRAFPMSDSLQRTPLYDLNLELGAKMVPFAGFEMPIQFPAGLMTEHLHTREKAGLFDVSHMGQIRIAAKSGDVKDAAAALETLVPADFVGLAAGRQRYGLLTNEKGGILDDLMVANMGKDLLVVVNAGCKVQDADRIEKALSDRCVVTRQFDRALMALQGPAAEAALAPLCPAVKNMRFMDVIETELAGVPVTVSRSGYTGEDGFEIGCAGADAEKVARAILAQPDVLPIGLGARDSLRLEAGLCLYGNDIDVTTTPVEASLGWAIQKARREGGVREGGYPGADVVLKQTRDGVTRKRVGLVADGRAPVRAGAKLFADAEGQKEIGVVTSGAFGPSVKAPVAMGYVTPDHAAVDTPVFAELRGKYVPLHVRAMPFVAPGFKR</sequence>
<gene>
    <name evidence="10" type="primary">gcvT</name>
    <name evidence="10" type="ORF">GLS_c11640</name>
</gene>
<dbReference type="AlphaFoldDB" id="A0A067Z458"/>
<dbReference type="NCBIfam" id="NF001567">
    <property type="entry name" value="PRK00389.1"/>
    <property type="match status" value="1"/>
</dbReference>
<name>A0A067Z458_GLUOY</name>
<dbReference type="InterPro" id="IPR027266">
    <property type="entry name" value="TrmE/GcvT-like"/>
</dbReference>
<dbReference type="SUPFAM" id="SSF103025">
    <property type="entry name" value="Folate-binding domain"/>
    <property type="match status" value="1"/>
</dbReference>
<proteinExistence type="inferred from homology"/>
<keyword evidence="4 10" id="KW-0808">Transferase</keyword>
<dbReference type="InterPro" id="IPR013977">
    <property type="entry name" value="GcvT_C"/>
</dbReference>
<dbReference type="GO" id="GO:0008483">
    <property type="term" value="F:transaminase activity"/>
    <property type="evidence" value="ECO:0007669"/>
    <property type="project" value="UniProtKB-KW"/>
</dbReference>
<dbReference type="PIRSF" id="PIRSF006487">
    <property type="entry name" value="GcvT"/>
    <property type="match status" value="1"/>
</dbReference>